<protein>
    <submittedName>
        <fullName evidence="3">Uncharacterized protein</fullName>
    </submittedName>
</protein>
<proteinExistence type="predicted"/>
<feature type="transmembrane region" description="Helical" evidence="2">
    <location>
        <begin position="65"/>
        <end position="89"/>
    </location>
</feature>
<feature type="region of interest" description="Disordered" evidence="1">
    <location>
        <begin position="1"/>
        <end position="23"/>
    </location>
</feature>
<dbReference type="AlphaFoldDB" id="A0A518DUJ1"/>
<name>A0A518DUJ1_9BACT</name>
<feature type="transmembrane region" description="Helical" evidence="2">
    <location>
        <begin position="33"/>
        <end position="53"/>
    </location>
</feature>
<keyword evidence="2" id="KW-0472">Membrane</keyword>
<organism evidence="3 4">
    <name type="scientific">Lignipirellula cremea</name>
    <dbReference type="NCBI Taxonomy" id="2528010"/>
    <lineage>
        <taxon>Bacteria</taxon>
        <taxon>Pseudomonadati</taxon>
        <taxon>Planctomycetota</taxon>
        <taxon>Planctomycetia</taxon>
        <taxon>Pirellulales</taxon>
        <taxon>Pirellulaceae</taxon>
        <taxon>Lignipirellula</taxon>
    </lineage>
</organism>
<accession>A0A518DUJ1</accession>
<evidence type="ECO:0000256" key="1">
    <source>
        <dbReference type="SAM" id="MobiDB-lite"/>
    </source>
</evidence>
<dbReference type="OrthoDB" id="9944861at2"/>
<evidence type="ECO:0000256" key="2">
    <source>
        <dbReference type="SAM" id="Phobius"/>
    </source>
</evidence>
<dbReference type="KEGG" id="lcre:Pla8534_33200"/>
<keyword evidence="4" id="KW-1185">Reference proteome</keyword>
<dbReference type="EMBL" id="CP036433">
    <property type="protein sequence ID" value="QDU95505.1"/>
    <property type="molecule type" value="Genomic_DNA"/>
</dbReference>
<feature type="transmembrane region" description="Helical" evidence="2">
    <location>
        <begin position="96"/>
        <end position="116"/>
    </location>
</feature>
<evidence type="ECO:0000313" key="4">
    <source>
        <dbReference type="Proteomes" id="UP000317648"/>
    </source>
</evidence>
<reference evidence="3 4" key="1">
    <citation type="submission" date="2019-02" db="EMBL/GenBank/DDBJ databases">
        <title>Deep-cultivation of Planctomycetes and their phenomic and genomic characterization uncovers novel biology.</title>
        <authorList>
            <person name="Wiegand S."/>
            <person name="Jogler M."/>
            <person name="Boedeker C."/>
            <person name="Pinto D."/>
            <person name="Vollmers J."/>
            <person name="Rivas-Marin E."/>
            <person name="Kohn T."/>
            <person name="Peeters S.H."/>
            <person name="Heuer A."/>
            <person name="Rast P."/>
            <person name="Oberbeckmann S."/>
            <person name="Bunk B."/>
            <person name="Jeske O."/>
            <person name="Meyerdierks A."/>
            <person name="Storesund J.E."/>
            <person name="Kallscheuer N."/>
            <person name="Luecker S."/>
            <person name="Lage O.M."/>
            <person name="Pohl T."/>
            <person name="Merkel B.J."/>
            <person name="Hornburger P."/>
            <person name="Mueller R.-W."/>
            <person name="Bruemmer F."/>
            <person name="Labrenz M."/>
            <person name="Spormann A.M."/>
            <person name="Op den Camp H."/>
            <person name="Overmann J."/>
            <person name="Amann R."/>
            <person name="Jetten M.S.M."/>
            <person name="Mascher T."/>
            <person name="Medema M.H."/>
            <person name="Devos D.P."/>
            <person name="Kaster A.-K."/>
            <person name="Ovreas L."/>
            <person name="Rohde M."/>
            <person name="Galperin M.Y."/>
            <person name="Jogler C."/>
        </authorList>
    </citation>
    <scope>NUCLEOTIDE SEQUENCE [LARGE SCALE GENOMIC DNA]</scope>
    <source>
        <strain evidence="3 4">Pla85_3_4</strain>
    </source>
</reference>
<keyword evidence="2" id="KW-0812">Transmembrane</keyword>
<keyword evidence="2" id="KW-1133">Transmembrane helix</keyword>
<sequence>MTLPEPSPADSQASPKRASGPPLVPNSLGKASLTLGIVSIILLFSVGLCAGVAKEQGWLPAVGVLLFLAGGTLAFAGAIGGLLGFLGLFGRNRSRAAAIAGLLLSVLTVLLFAAIVQNAQAP</sequence>
<dbReference type="RefSeq" id="WP_145054235.1">
    <property type="nucleotide sequence ID" value="NZ_CP036433.1"/>
</dbReference>
<evidence type="ECO:0000313" key="3">
    <source>
        <dbReference type="EMBL" id="QDU95505.1"/>
    </source>
</evidence>
<dbReference type="Proteomes" id="UP000317648">
    <property type="component" value="Chromosome"/>
</dbReference>
<gene>
    <name evidence="3" type="ORF">Pla8534_33200</name>
</gene>